<dbReference type="GO" id="GO:0005576">
    <property type="term" value="C:extracellular region"/>
    <property type="evidence" value="ECO:0007669"/>
    <property type="project" value="TreeGrafter"/>
</dbReference>
<proteinExistence type="inferred from homology"/>
<dbReference type="InterPro" id="IPR032799">
    <property type="entry name" value="TAXi_C"/>
</dbReference>
<keyword evidence="6" id="KW-0732">Signal</keyword>
<evidence type="ECO:0000259" key="7">
    <source>
        <dbReference type="PROSITE" id="PS51767"/>
    </source>
</evidence>
<keyword evidence="5" id="KW-0325">Glycoprotein</keyword>
<evidence type="ECO:0000256" key="4">
    <source>
        <dbReference type="ARBA" id="ARBA00022801"/>
    </source>
</evidence>
<dbReference type="GO" id="GO:0004190">
    <property type="term" value="F:aspartic-type endopeptidase activity"/>
    <property type="evidence" value="ECO:0007669"/>
    <property type="project" value="UniProtKB-KW"/>
</dbReference>
<dbReference type="PROSITE" id="PS51767">
    <property type="entry name" value="PEPTIDASE_A1"/>
    <property type="match status" value="1"/>
</dbReference>
<comment type="similarity">
    <text evidence="1">Belongs to the peptidase A1 family.</text>
</comment>
<evidence type="ECO:0000313" key="8">
    <source>
        <dbReference type="EMBL" id="KYP31065.1"/>
    </source>
</evidence>
<evidence type="ECO:0000256" key="1">
    <source>
        <dbReference type="ARBA" id="ARBA00007447"/>
    </source>
</evidence>
<feature type="chain" id="PRO_5007587420" evidence="6">
    <location>
        <begin position="19"/>
        <end position="420"/>
    </location>
</feature>
<feature type="domain" description="Peptidase A1" evidence="7">
    <location>
        <begin position="77"/>
        <end position="413"/>
    </location>
</feature>
<name>A0A151QL98_CAJCA</name>
<dbReference type="Gene3D" id="2.40.70.10">
    <property type="entry name" value="Acid Proteases"/>
    <property type="match status" value="2"/>
</dbReference>
<dbReference type="InterPro" id="IPR033121">
    <property type="entry name" value="PEPTIDASE_A1"/>
</dbReference>
<dbReference type="OMA" id="YKPLANP"/>
<dbReference type="Proteomes" id="UP000075243">
    <property type="component" value="Unassembled WGS sequence"/>
</dbReference>
<evidence type="ECO:0000256" key="3">
    <source>
        <dbReference type="ARBA" id="ARBA00022750"/>
    </source>
</evidence>
<sequence length="420" mass="46162">MLLIVHLTLLSTPCTSKAKPSNGFSVDIFHRDSPLSPFYDPSLNHTKIVLRAAMRSISRSYNLDKVETKIITNNGEYLMRVFIGTPPEESFLDVDTGSGLIWIQCQPCAKCFQQVTPIFDTMKSSTYEKLPCSSLPCRMLPSAYCVGSGDCSYKISYGDGSFSIGEIGSDVISFGPDDKNLLVSFQSTVFGCGYNNSWFPDRTVQSTTGIAGLGNSPYSLVSQVSPKVGRIFSYCLLPFWSQSSGKLRFSFESTQSGTEVFTIPMFSKPDHPFYYVTLNAISVDKTNVTIGDHLKIDMIVDSGSSFTSIPSETFNSLYDEITDSREYKPLANPPPPFKLCYEGLTSLDLPSITFNFSGGAFPLPSSNNAYISLDKLVCLAILPTEDTFSILGSISQVNHKVEYDLDKKTISFAQTDCSLA</sequence>
<organism evidence="8 9">
    <name type="scientific">Cajanus cajan</name>
    <name type="common">Pigeon pea</name>
    <name type="synonym">Cajanus indicus</name>
    <dbReference type="NCBI Taxonomy" id="3821"/>
    <lineage>
        <taxon>Eukaryota</taxon>
        <taxon>Viridiplantae</taxon>
        <taxon>Streptophyta</taxon>
        <taxon>Embryophyta</taxon>
        <taxon>Tracheophyta</taxon>
        <taxon>Spermatophyta</taxon>
        <taxon>Magnoliopsida</taxon>
        <taxon>eudicotyledons</taxon>
        <taxon>Gunneridae</taxon>
        <taxon>Pentapetalae</taxon>
        <taxon>rosids</taxon>
        <taxon>fabids</taxon>
        <taxon>Fabales</taxon>
        <taxon>Fabaceae</taxon>
        <taxon>Papilionoideae</taxon>
        <taxon>50 kb inversion clade</taxon>
        <taxon>NPAAA clade</taxon>
        <taxon>indigoferoid/millettioid clade</taxon>
        <taxon>Phaseoleae</taxon>
        <taxon>Cajanus</taxon>
    </lineage>
</organism>
<dbReference type="InterPro" id="IPR051708">
    <property type="entry name" value="Plant_Aspart_Prot_A1"/>
</dbReference>
<dbReference type="InterPro" id="IPR021109">
    <property type="entry name" value="Peptidase_aspartic_dom_sf"/>
</dbReference>
<keyword evidence="9" id="KW-1185">Reference proteome</keyword>
<evidence type="ECO:0000256" key="6">
    <source>
        <dbReference type="SAM" id="SignalP"/>
    </source>
</evidence>
<protein>
    <submittedName>
        <fullName evidence="8">Aspartic proteinase nepenthesin-1</fullName>
    </submittedName>
</protein>
<dbReference type="PANTHER" id="PTHR47967">
    <property type="entry name" value="OS07G0603500 PROTEIN-RELATED"/>
    <property type="match status" value="1"/>
</dbReference>
<dbReference type="PROSITE" id="PS00141">
    <property type="entry name" value="ASP_PROTEASE"/>
    <property type="match status" value="1"/>
</dbReference>
<reference evidence="8" key="1">
    <citation type="journal article" date="2012" name="Nat. Biotechnol.">
        <title>Draft genome sequence of pigeonpea (Cajanus cajan), an orphan legume crop of resource-poor farmers.</title>
        <authorList>
            <person name="Varshney R.K."/>
            <person name="Chen W."/>
            <person name="Li Y."/>
            <person name="Bharti A.K."/>
            <person name="Saxena R.K."/>
            <person name="Schlueter J.A."/>
            <person name="Donoghue M.T."/>
            <person name="Azam S."/>
            <person name="Fan G."/>
            <person name="Whaley A.M."/>
            <person name="Farmer A.D."/>
            <person name="Sheridan J."/>
            <person name="Iwata A."/>
            <person name="Tuteja R."/>
            <person name="Penmetsa R.V."/>
            <person name="Wu W."/>
            <person name="Upadhyaya H.D."/>
            <person name="Yang S.P."/>
            <person name="Shah T."/>
            <person name="Saxena K.B."/>
            <person name="Michael T."/>
            <person name="McCombie W.R."/>
            <person name="Yang B."/>
            <person name="Zhang G."/>
            <person name="Yang H."/>
            <person name="Wang J."/>
            <person name="Spillane C."/>
            <person name="Cook D.R."/>
            <person name="May G.D."/>
            <person name="Xu X."/>
            <person name="Jackson S.A."/>
        </authorList>
    </citation>
    <scope>NUCLEOTIDE SEQUENCE [LARGE SCALE GENOMIC DNA]</scope>
</reference>
<dbReference type="CDD" id="cd05476">
    <property type="entry name" value="pepsin_A_like_plant"/>
    <property type="match status" value="1"/>
</dbReference>
<dbReference type="InterPro" id="IPR034161">
    <property type="entry name" value="Pepsin-like_plant"/>
</dbReference>
<feature type="signal peptide" evidence="6">
    <location>
        <begin position="1"/>
        <end position="18"/>
    </location>
</feature>
<evidence type="ECO:0000313" key="9">
    <source>
        <dbReference type="Proteomes" id="UP000075243"/>
    </source>
</evidence>
<keyword evidence="4" id="KW-0378">Hydrolase</keyword>
<accession>A0A151QL98</accession>
<dbReference type="Pfam" id="PF14543">
    <property type="entry name" value="TAXi_N"/>
    <property type="match status" value="1"/>
</dbReference>
<dbReference type="PANTHER" id="PTHR47967:SF128">
    <property type="entry name" value="ASPARTIC PROTEINASE CDR1-LIKE"/>
    <property type="match status" value="1"/>
</dbReference>
<evidence type="ECO:0000256" key="2">
    <source>
        <dbReference type="ARBA" id="ARBA00022670"/>
    </source>
</evidence>
<evidence type="ECO:0000256" key="5">
    <source>
        <dbReference type="ARBA" id="ARBA00023180"/>
    </source>
</evidence>
<dbReference type="Pfam" id="PF14541">
    <property type="entry name" value="TAXi_C"/>
    <property type="match status" value="1"/>
</dbReference>
<dbReference type="GO" id="GO:0006508">
    <property type="term" value="P:proteolysis"/>
    <property type="evidence" value="ECO:0007669"/>
    <property type="project" value="UniProtKB-KW"/>
</dbReference>
<dbReference type="InterPro" id="IPR032861">
    <property type="entry name" value="TAXi_N"/>
</dbReference>
<keyword evidence="2" id="KW-0645">Protease</keyword>
<dbReference type="FunFam" id="2.40.70.10:FF:000031">
    <property type="entry name" value="Aspartyl protease AED1"/>
    <property type="match status" value="1"/>
</dbReference>
<dbReference type="SUPFAM" id="SSF50630">
    <property type="entry name" value="Acid proteases"/>
    <property type="match status" value="1"/>
</dbReference>
<dbReference type="Gramene" id="C.cajan_45989.t">
    <property type="protein sequence ID" value="C.cajan_45989.t"/>
    <property type="gene ID" value="C.cajan_45989"/>
</dbReference>
<dbReference type="InterPro" id="IPR001969">
    <property type="entry name" value="Aspartic_peptidase_AS"/>
</dbReference>
<dbReference type="AlphaFoldDB" id="A0A151QL98"/>
<gene>
    <name evidence="8" type="ORF">KK1_049096</name>
</gene>
<keyword evidence="3" id="KW-0064">Aspartyl protease</keyword>
<dbReference type="EMBL" id="KQ486580">
    <property type="protein sequence ID" value="KYP31065.1"/>
    <property type="molecule type" value="Genomic_DNA"/>
</dbReference>